<dbReference type="Proteomes" id="UP000466997">
    <property type="component" value="Chromosome"/>
</dbReference>
<sequence length="533" mass="57073">MLLPTSNFPEALMLFVSHASQDRSAIDGLLIVLRRTRQGVWLDDELGGGEAWWQTILEKIRECDVFIVALSNNSLASKPCRAELAYAQALRRPILPVQIGPVDSVRVTPLAATQIIDYRNPNSETEIRLIEALQRRTAQGGPLPAPLPAEPEVPFAYLMRLAGVLASPELSHHEQAGLVSELRNKLDEDCADPTAHRDIVRLLYLLRDRPDVTWRTRSDVDAMLSTCDANLATPAGGMTTVPFAAPRPALSRQSTPQRTVALSSGAQPVVEPAPGPQPAGESATERARPVAIAATDSVAAGPRRRWPSRNRWFLAGGVVVAVIGTILVAIPRNHPGLAMLGDSELDAIMGVSGMKALEGEPQHAKHTSGVVEVSPPDCAGVLYPGLDRTYRNSGSQQLTWRVSEAGAGVARAGLDGNRFVDQDVAKFPADTDRALAFVRAAALPWRACAGQTVTAVYGGTDAFTWNIGEVTGDAPKITQSFSLDGRNGYSCQRVLGTVADKVIDVKACGDHIGDQANRIAGRLAAKLTDNPPF</sequence>
<keyword evidence="2" id="KW-1133">Transmembrane helix</keyword>
<keyword evidence="2" id="KW-0812">Transmembrane</keyword>
<organism evidence="4 5">
    <name type="scientific">Mycobacterium novum</name>
    <dbReference type="NCBI Taxonomy" id="2492438"/>
    <lineage>
        <taxon>Bacteria</taxon>
        <taxon>Bacillati</taxon>
        <taxon>Actinomycetota</taxon>
        <taxon>Actinomycetes</taxon>
        <taxon>Mycobacteriales</taxon>
        <taxon>Mycobacteriaceae</taxon>
        <taxon>Mycobacterium</taxon>
    </lineage>
</organism>
<evidence type="ECO:0000313" key="4">
    <source>
        <dbReference type="EMBL" id="BBX15015.1"/>
    </source>
</evidence>
<dbReference type="SUPFAM" id="SSF52200">
    <property type="entry name" value="Toll/Interleukin receptor TIR domain"/>
    <property type="match status" value="1"/>
</dbReference>
<dbReference type="InterPro" id="IPR026954">
    <property type="entry name" value="PknH-like_Extracell"/>
</dbReference>
<dbReference type="InterPro" id="IPR038232">
    <property type="entry name" value="PknH-like_Extracell_sf"/>
</dbReference>
<evidence type="ECO:0000256" key="1">
    <source>
        <dbReference type="SAM" id="MobiDB-lite"/>
    </source>
</evidence>
<evidence type="ECO:0000259" key="3">
    <source>
        <dbReference type="PROSITE" id="PS50104"/>
    </source>
</evidence>
<dbReference type="PROSITE" id="PS50104">
    <property type="entry name" value="TIR"/>
    <property type="match status" value="1"/>
</dbReference>
<protein>
    <recommendedName>
        <fullName evidence="3">TIR domain-containing protein</fullName>
    </recommendedName>
</protein>
<proteinExistence type="predicted"/>
<dbReference type="AlphaFoldDB" id="A0A7I7JT48"/>
<dbReference type="GO" id="GO:0007165">
    <property type="term" value="P:signal transduction"/>
    <property type="evidence" value="ECO:0007669"/>
    <property type="project" value="InterPro"/>
</dbReference>
<accession>A0A7I7JT48</accession>
<feature type="transmembrane region" description="Helical" evidence="2">
    <location>
        <begin position="312"/>
        <end position="330"/>
    </location>
</feature>
<dbReference type="InterPro" id="IPR035897">
    <property type="entry name" value="Toll_tir_struct_dom_sf"/>
</dbReference>
<dbReference type="KEGG" id="mnm:MNVM_40960"/>
<dbReference type="InterPro" id="IPR000157">
    <property type="entry name" value="TIR_dom"/>
</dbReference>
<evidence type="ECO:0000256" key="2">
    <source>
        <dbReference type="SAM" id="Phobius"/>
    </source>
</evidence>
<dbReference type="Pfam" id="PF13676">
    <property type="entry name" value="TIR_2"/>
    <property type="match status" value="1"/>
</dbReference>
<dbReference type="Pfam" id="PF14032">
    <property type="entry name" value="PknH_C"/>
    <property type="match status" value="1"/>
</dbReference>
<feature type="compositionally biased region" description="Polar residues" evidence="1">
    <location>
        <begin position="251"/>
        <end position="266"/>
    </location>
</feature>
<dbReference type="Gene3D" id="3.40.1000.70">
    <property type="entry name" value="PknH-like extracellular domain"/>
    <property type="match status" value="1"/>
</dbReference>
<dbReference type="Gene3D" id="3.40.50.10140">
    <property type="entry name" value="Toll/interleukin-1 receptor homology (TIR) domain"/>
    <property type="match status" value="1"/>
</dbReference>
<name>A0A7I7JT48_9MYCO</name>
<dbReference type="EMBL" id="AP022562">
    <property type="protein sequence ID" value="BBX15015.1"/>
    <property type="molecule type" value="Genomic_DNA"/>
</dbReference>
<evidence type="ECO:0000313" key="5">
    <source>
        <dbReference type="Proteomes" id="UP000466997"/>
    </source>
</evidence>
<feature type="region of interest" description="Disordered" evidence="1">
    <location>
        <begin position="248"/>
        <end position="287"/>
    </location>
</feature>
<reference evidence="4 5" key="1">
    <citation type="journal article" date="2019" name="Emerg. Microbes Infect.">
        <title>Comprehensive subspecies identification of 175 nontuberculous mycobacteria species based on 7547 genomic profiles.</title>
        <authorList>
            <person name="Matsumoto Y."/>
            <person name="Kinjo T."/>
            <person name="Motooka D."/>
            <person name="Nabeya D."/>
            <person name="Jung N."/>
            <person name="Uechi K."/>
            <person name="Horii T."/>
            <person name="Iida T."/>
            <person name="Fujita J."/>
            <person name="Nakamura S."/>
        </authorList>
    </citation>
    <scope>NUCLEOTIDE SEQUENCE [LARGE SCALE GENOMIC DNA]</scope>
    <source>
        <strain evidence="4 5">JCM 6391</strain>
    </source>
</reference>
<gene>
    <name evidence="4" type="ORF">MNVM_40960</name>
</gene>
<keyword evidence="2" id="KW-0472">Membrane</keyword>
<keyword evidence="5" id="KW-1185">Reference proteome</keyword>
<feature type="domain" description="TIR" evidence="3">
    <location>
        <begin position="10"/>
        <end position="133"/>
    </location>
</feature>